<feature type="binding site" evidence="8">
    <location>
        <position position="88"/>
    </location>
    <ligand>
        <name>Fe cation</name>
        <dbReference type="ChEBI" id="CHEBI:24875"/>
    </ligand>
</feature>
<dbReference type="SUPFAM" id="SSF46785">
    <property type="entry name" value="Winged helix' DNA-binding domain"/>
    <property type="match status" value="1"/>
</dbReference>
<protein>
    <submittedName>
        <fullName evidence="9">Fur family ferric uptake transcriptional regulator</fullName>
    </submittedName>
</protein>
<dbReference type="InterPro" id="IPR036388">
    <property type="entry name" value="WH-like_DNA-bd_sf"/>
</dbReference>
<organism evidence="9 10">
    <name type="scientific">Pectinatus brassicae</name>
    <dbReference type="NCBI Taxonomy" id="862415"/>
    <lineage>
        <taxon>Bacteria</taxon>
        <taxon>Bacillati</taxon>
        <taxon>Bacillota</taxon>
        <taxon>Negativicutes</taxon>
        <taxon>Selenomonadales</taxon>
        <taxon>Selenomonadaceae</taxon>
        <taxon>Pectinatus</taxon>
    </lineage>
</organism>
<keyword evidence="4" id="KW-0805">Transcription regulation</keyword>
<evidence type="ECO:0000256" key="1">
    <source>
        <dbReference type="ARBA" id="ARBA00007957"/>
    </source>
</evidence>
<dbReference type="RefSeq" id="WP_183860693.1">
    <property type="nucleotide sequence ID" value="NZ_JACHFH010000012.1"/>
</dbReference>
<evidence type="ECO:0000256" key="7">
    <source>
        <dbReference type="PIRSR" id="PIRSR602481-1"/>
    </source>
</evidence>
<dbReference type="Pfam" id="PF01475">
    <property type="entry name" value="FUR"/>
    <property type="match status" value="1"/>
</dbReference>
<evidence type="ECO:0000256" key="5">
    <source>
        <dbReference type="ARBA" id="ARBA00023125"/>
    </source>
</evidence>
<feature type="binding site" evidence="7">
    <location>
        <position position="137"/>
    </location>
    <ligand>
        <name>Zn(2+)</name>
        <dbReference type="ChEBI" id="CHEBI:29105"/>
    </ligand>
</feature>
<dbReference type="EMBL" id="JACHFH010000012">
    <property type="protein sequence ID" value="MBB5336079.1"/>
    <property type="molecule type" value="Genomic_DNA"/>
</dbReference>
<comment type="cofactor">
    <cofactor evidence="7">
        <name>Zn(2+)</name>
        <dbReference type="ChEBI" id="CHEBI:29105"/>
    </cofactor>
    <text evidence="7">Binds 1 zinc ion per subunit.</text>
</comment>
<feature type="binding site" evidence="7">
    <location>
        <position position="134"/>
    </location>
    <ligand>
        <name>Zn(2+)</name>
        <dbReference type="ChEBI" id="CHEBI:29105"/>
    </ligand>
</feature>
<feature type="binding site" evidence="8">
    <location>
        <position position="126"/>
    </location>
    <ligand>
        <name>Fe cation</name>
        <dbReference type="ChEBI" id="CHEBI:24875"/>
    </ligand>
</feature>
<dbReference type="Gene3D" id="1.10.10.10">
    <property type="entry name" value="Winged helix-like DNA-binding domain superfamily/Winged helix DNA-binding domain"/>
    <property type="match status" value="1"/>
</dbReference>
<dbReference type="GO" id="GO:0000976">
    <property type="term" value="F:transcription cis-regulatory region binding"/>
    <property type="evidence" value="ECO:0007669"/>
    <property type="project" value="TreeGrafter"/>
</dbReference>
<keyword evidence="2" id="KW-0678">Repressor</keyword>
<sequence length="145" mass="17094">MSKIDYKKYLNKYGIKSTKQRNLLLNILKDSMAAQSAENIYLEAKKSDKIINLSTVYRILEKFTEKNIITKTVMNDKMAAYSLTPQLHQHQLICLRCKKMILLDECPLHEFEKNVEKTTEFSVTDHRLELYGYCRECQKIINKPK</sequence>
<accession>A0A840UGE3</accession>
<dbReference type="InterPro" id="IPR043135">
    <property type="entry name" value="Fur_C"/>
</dbReference>
<evidence type="ECO:0000256" key="8">
    <source>
        <dbReference type="PIRSR" id="PIRSR602481-2"/>
    </source>
</evidence>
<feature type="binding site" evidence="7">
    <location>
        <position position="94"/>
    </location>
    <ligand>
        <name>Zn(2+)</name>
        <dbReference type="ChEBI" id="CHEBI:29105"/>
    </ligand>
</feature>
<keyword evidence="3 7" id="KW-0862">Zinc</keyword>
<keyword evidence="7" id="KW-0479">Metal-binding</keyword>
<dbReference type="GO" id="GO:0008270">
    <property type="term" value="F:zinc ion binding"/>
    <property type="evidence" value="ECO:0007669"/>
    <property type="project" value="TreeGrafter"/>
</dbReference>
<comment type="similarity">
    <text evidence="1">Belongs to the Fur family.</text>
</comment>
<name>A0A840UGE3_9FIRM</name>
<dbReference type="AlphaFoldDB" id="A0A840UGE3"/>
<dbReference type="CDD" id="cd07153">
    <property type="entry name" value="Fur_like"/>
    <property type="match status" value="1"/>
</dbReference>
<evidence type="ECO:0000256" key="3">
    <source>
        <dbReference type="ARBA" id="ARBA00022833"/>
    </source>
</evidence>
<keyword evidence="8" id="KW-0408">Iron</keyword>
<proteinExistence type="inferred from homology"/>
<evidence type="ECO:0000313" key="9">
    <source>
        <dbReference type="EMBL" id="MBB5336079.1"/>
    </source>
</evidence>
<dbReference type="Gene3D" id="3.30.1490.190">
    <property type="match status" value="1"/>
</dbReference>
<dbReference type="PANTHER" id="PTHR33202:SF8">
    <property type="entry name" value="PEROXIDE-RESPONSIVE REPRESSOR PERR"/>
    <property type="match status" value="1"/>
</dbReference>
<dbReference type="PANTHER" id="PTHR33202">
    <property type="entry name" value="ZINC UPTAKE REGULATION PROTEIN"/>
    <property type="match status" value="1"/>
</dbReference>
<keyword evidence="10" id="KW-1185">Reference proteome</keyword>
<gene>
    <name evidence="9" type="ORF">HNR32_001223</name>
</gene>
<evidence type="ECO:0000256" key="4">
    <source>
        <dbReference type="ARBA" id="ARBA00023015"/>
    </source>
</evidence>
<reference evidence="9 10" key="1">
    <citation type="submission" date="2020-08" db="EMBL/GenBank/DDBJ databases">
        <title>Genomic Encyclopedia of Type Strains, Phase IV (KMG-IV): sequencing the most valuable type-strain genomes for metagenomic binning, comparative biology and taxonomic classification.</title>
        <authorList>
            <person name="Goeker M."/>
        </authorList>
    </citation>
    <scope>NUCLEOTIDE SEQUENCE [LARGE SCALE GENOMIC DNA]</scope>
    <source>
        <strain evidence="9 10">DSM 24661</strain>
    </source>
</reference>
<comment type="caution">
    <text evidence="9">The sequence shown here is derived from an EMBL/GenBank/DDBJ whole genome shotgun (WGS) entry which is preliminary data.</text>
</comment>
<evidence type="ECO:0000256" key="6">
    <source>
        <dbReference type="ARBA" id="ARBA00023163"/>
    </source>
</evidence>
<dbReference type="GO" id="GO:0003700">
    <property type="term" value="F:DNA-binding transcription factor activity"/>
    <property type="evidence" value="ECO:0007669"/>
    <property type="project" value="InterPro"/>
</dbReference>
<keyword evidence="5" id="KW-0238">DNA-binding</keyword>
<dbReference type="GO" id="GO:1900376">
    <property type="term" value="P:regulation of secondary metabolite biosynthetic process"/>
    <property type="evidence" value="ECO:0007669"/>
    <property type="project" value="TreeGrafter"/>
</dbReference>
<dbReference type="GO" id="GO:0045892">
    <property type="term" value="P:negative regulation of DNA-templated transcription"/>
    <property type="evidence" value="ECO:0007669"/>
    <property type="project" value="TreeGrafter"/>
</dbReference>
<feature type="binding site" evidence="7">
    <location>
        <position position="97"/>
    </location>
    <ligand>
        <name>Zn(2+)</name>
        <dbReference type="ChEBI" id="CHEBI:29105"/>
    </ligand>
</feature>
<dbReference type="InterPro" id="IPR036390">
    <property type="entry name" value="WH_DNA-bd_sf"/>
</dbReference>
<evidence type="ECO:0000256" key="2">
    <source>
        <dbReference type="ARBA" id="ARBA00022491"/>
    </source>
</evidence>
<keyword evidence="6" id="KW-0804">Transcription</keyword>
<comment type="cofactor">
    <cofactor evidence="8">
        <name>Mn(2+)</name>
        <dbReference type="ChEBI" id="CHEBI:29035"/>
    </cofactor>
    <cofactor evidence="8">
        <name>Fe(2+)</name>
        <dbReference type="ChEBI" id="CHEBI:29033"/>
    </cofactor>
    <text evidence="8">Binds 1 Mn(2+) or Fe(2+) ion per subunit.</text>
</comment>
<dbReference type="InterPro" id="IPR002481">
    <property type="entry name" value="FUR"/>
</dbReference>
<dbReference type="Proteomes" id="UP000559117">
    <property type="component" value="Unassembled WGS sequence"/>
</dbReference>
<evidence type="ECO:0000313" key="10">
    <source>
        <dbReference type="Proteomes" id="UP000559117"/>
    </source>
</evidence>